<dbReference type="PANTHER" id="PTHR19372">
    <property type="entry name" value="SULFITE REDUCTASE"/>
    <property type="match status" value="1"/>
</dbReference>
<dbReference type="SUPFAM" id="SSF56524">
    <property type="entry name" value="Oxidoreductase molybdopterin-binding domain"/>
    <property type="match status" value="1"/>
</dbReference>
<feature type="domain" description="Oxidoreductase molybdopterin-binding" evidence="3">
    <location>
        <begin position="39"/>
        <end position="165"/>
    </location>
</feature>
<organism evidence="4 5">
    <name type="scientific">miscellaneous Crenarchaeota group-1 archaeon SG8-32-3</name>
    <dbReference type="NCBI Taxonomy" id="1685125"/>
    <lineage>
        <taxon>Archaea</taxon>
        <taxon>Candidatus Bathyarchaeota</taxon>
        <taxon>MCG-1</taxon>
    </lineage>
</organism>
<sequence>MKMKTIQITMLILTFALMLSGALSSSFAQNPPYIDILENSSRTIRIDGLVNNPINITIQELIQMPAIKVPAALFCYNTLVGAGVWEGPQLSLLLEMAELNNNTASLKFFADDGYTTRLTIEKAMEEDVIIAYAIDDQPLPELRLVVPGENGAVWITLINHIQATSYVLVTVPTTEMNPAPTLAPSPSPSPMPELSPSPSPSPAPSPSPSPMPEPSPSNPVELSDTDSFPLVWIVAAVGAATIVSAILIVYKKKGEK</sequence>
<keyword evidence="2" id="KW-1133">Transmembrane helix</keyword>
<evidence type="ECO:0000313" key="4">
    <source>
        <dbReference type="EMBL" id="KON32457.1"/>
    </source>
</evidence>
<evidence type="ECO:0000313" key="5">
    <source>
        <dbReference type="Proteomes" id="UP000054016"/>
    </source>
</evidence>
<evidence type="ECO:0000259" key="3">
    <source>
        <dbReference type="Pfam" id="PF00174"/>
    </source>
</evidence>
<feature type="region of interest" description="Disordered" evidence="1">
    <location>
        <begin position="178"/>
        <end position="222"/>
    </location>
</feature>
<dbReference type="InterPro" id="IPR036374">
    <property type="entry name" value="OxRdtase_Mopterin-bd_sf"/>
</dbReference>
<keyword evidence="2" id="KW-0472">Membrane</keyword>
<comment type="caution">
    <text evidence="4">The sequence shown here is derived from an EMBL/GenBank/DDBJ whole genome shotgun (WGS) entry which is preliminary data.</text>
</comment>
<dbReference type="Proteomes" id="UP000054016">
    <property type="component" value="Unassembled WGS sequence"/>
</dbReference>
<dbReference type="GO" id="GO:0008482">
    <property type="term" value="F:sulfite oxidase activity"/>
    <property type="evidence" value="ECO:0007669"/>
    <property type="project" value="TreeGrafter"/>
</dbReference>
<dbReference type="CDD" id="cd00321">
    <property type="entry name" value="SO_family_Moco"/>
    <property type="match status" value="1"/>
</dbReference>
<proteinExistence type="predicted"/>
<dbReference type="PATRIC" id="fig|1685125.3.peg.661"/>
<dbReference type="PANTHER" id="PTHR19372:SF7">
    <property type="entry name" value="SULFITE OXIDASE, MITOCHONDRIAL"/>
    <property type="match status" value="1"/>
</dbReference>
<protein>
    <recommendedName>
        <fullName evidence="3">Oxidoreductase molybdopterin-binding domain-containing protein</fullName>
    </recommendedName>
</protein>
<dbReference type="EMBL" id="LFWV01000001">
    <property type="protein sequence ID" value="KON32457.1"/>
    <property type="molecule type" value="Genomic_DNA"/>
</dbReference>
<dbReference type="GO" id="GO:0020037">
    <property type="term" value="F:heme binding"/>
    <property type="evidence" value="ECO:0007669"/>
    <property type="project" value="TreeGrafter"/>
</dbReference>
<gene>
    <name evidence="4" type="ORF">AC478_00055</name>
</gene>
<dbReference type="AlphaFoldDB" id="A0A0M0BV32"/>
<evidence type="ECO:0000256" key="2">
    <source>
        <dbReference type="SAM" id="Phobius"/>
    </source>
</evidence>
<name>A0A0M0BV32_9ARCH</name>
<dbReference type="GO" id="GO:0043546">
    <property type="term" value="F:molybdopterin cofactor binding"/>
    <property type="evidence" value="ECO:0007669"/>
    <property type="project" value="TreeGrafter"/>
</dbReference>
<feature type="compositionally biased region" description="Pro residues" evidence="1">
    <location>
        <begin position="181"/>
        <end position="217"/>
    </location>
</feature>
<accession>A0A0M0BV32</accession>
<dbReference type="Gene3D" id="3.90.420.10">
    <property type="entry name" value="Oxidoreductase, molybdopterin-binding domain"/>
    <property type="match status" value="1"/>
</dbReference>
<dbReference type="Pfam" id="PF00174">
    <property type="entry name" value="Oxidored_molyb"/>
    <property type="match status" value="1"/>
</dbReference>
<dbReference type="GO" id="GO:0006790">
    <property type="term" value="P:sulfur compound metabolic process"/>
    <property type="evidence" value="ECO:0007669"/>
    <property type="project" value="TreeGrafter"/>
</dbReference>
<keyword evidence="2" id="KW-0812">Transmembrane</keyword>
<reference evidence="5" key="1">
    <citation type="submission" date="2015-06" db="EMBL/GenBank/DDBJ databases">
        <title>New insights into the roles of widespread benthic archaea in carbon and nitrogen cycling.</title>
        <authorList>
            <person name="Lazar C.S."/>
            <person name="Baker B.J."/>
            <person name="Seitz K.W."/>
            <person name="Hyde A.S."/>
            <person name="Dick G.J."/>
            <person name="Hinrichs K.-U."/>
            <person name="Teske A.P."/>
        </authorList>
    </citation>
    <scope>NUCLEOTIDE SEQUENCE [LARGE SCALE GENOMIC DNA]</scope>
</reference>
<dbReference type="InterPro" id="IPR000572">
    <property type="entry name" value="OxRdtase_Mopterin-bd_dom"/>
</dbReference>
<evidence type="ECO:0000256" key="1">
    <source>
        <dbReference type="SAM" id="MobiDB-lite"/>
    </source>
</evidence>
<feature type="transmembrane region" description="Helical" evidence="2">
    <location>
        <begin position="230"/>
        <end position="250"/>
    </location>
</feature>